<reference evidence="2" key="1">
    <citation type="submission" date="2022-11" db="UniProtKB">
        <authorList>
            <consortium name="WormBaseParasite"/>
        </authorList>
    </citation>
    <scope>IDENTIFICATION</scope>
</reference>
<keyword evidence="1" id="KW-1185">Reference proteome</keyword>
<dbReference type="AlphaFoldDB" id="A0A915JLJ2"/>
<accession>A0A915JLJ2</accession>
<organism evidence="1 2">
    <name type="scientific">Romanomermis culicivorax</name>
    <name type="common">Nematode worm</name>
    <dbReference type="NCBI Taxonomy" id="13658"/>
    <lineage>
        <taxon>Eukaryota</taxon>
        <taxon>Metazoa</taxon>
        <taxon>Ecdysozoa</taxon>
        <taxon>Nematoda</taxon>
        <taxon>Enoplea</taxon>
        <taxon>Dorylaimia</taxon>
        <taxon>Mermithida</taxon>
        <taxon>Mermithoidea</taxon>
        <taxon>Mermithidae</taxon>
        <taxon>Romanomermis</taxon>
    </lineage>
</organism>
<protein>
    <submittedName>
        <fullName evidence="2">Uncharacterized protein</fullName>
    </submittedName>
</protein>
<dbReference type="WBParaSite" id="nRc.2.0.1.t26886-RA">
    <property type="protein sequence ID" value="nRc.2.0.1.t26886-RA"/>
    <property type="gene ID" value="nRc.2.0.1.g26886"/>
</dbReference>
<sequence>MDIAILDQGSNRLQHVFGHGDDLVWSKFDAIWRIVDNLAYC</sequence>
<dbReference type="Proteomes" id="UP000887565">
    <property type="component" value="Unplaced"/>
</dbReference>
<evidence type="ECO:0000313" key="2">
    <source>
        <dbReference type="WBParaSite" id="nRc.2.0.1.t26886-RA"/>
    </source>
</evidence>
<name>A0A915JLJ2_ROMCU</name>
<proteinExistence type="predicted"/>
<evidence type="ECO:0000313" key="1">
    <source>
        <dbReference type="Proteomes" id="UP000887565"/>
    </source>
</evidence>